<feature type="domain" description="AB hydrolase-1" evidence="2">
    <location>
        <begin position="63"/>
        <end position="274"/>
    </location>
</feature>
<dbReference type="SUPFAM" id="SSF53474">
    <property type="entry name" value="alpha/beta-Hydrolases"/>
    <property type="match status" value="1"/>
</dbReference>
<dbReference type="EMBL" id="RQXT01000031">
    <property type="protein sequence ID" value="RRH96433.1"/>
    <property type="molecule type" value="Genomic_DNA"/>
</dbReference>
<protein>
    <submittedName>
        <fullName evidence="3">Alpha/beta fold hydrolase</fullName>
    </submittedName>
</protein>
<dbReference type="PANTHER" id="PTHR46331">
    <property type="entry name" value="VALACYCLOVIR HYDROLASE"/>
    <property type="match status" value="1"/>
</dbReference>
<evidence type="ECO:0000259" key="2">
    <source>
        <dbReference type="Pfam" id="PF12697"/>
    </source>
</evidence>
<keyword evidence="4" id="KW-1185">Reference proteome</keyword>
<dbReference type="InterPro" id="IPR000073">
    <property type="entry name" value="AB_hydrolase_1"/>
</dbReference>
<accession>A0A3P3FCM9</accession>
<gene>
    <name evidence="3" type="ORF">EH240_22515</name>
</gene>
<dbReference type="PANTHER" id="PTHR46331:SF2">
    <property type="entry name" value="VALACYCLOVIR HYDROLASE"/>
    <property type="match status" value="1"/>
</dbReference>
<dbReference type="AlphaFoldDB" id="A0A3P3FCM9"/>
<dbReference type="GO" id="GO:0017171">
    <property type="term" value="F:serine hydrolase activity"/>
    <property type="evidence" value="ECO:0007669"/>
    <property type="project" value="TreeGrafter"/>
</dbReference>
<sequence>MTRFWKAFATIILFAASSALATAEERWQTLPEPAAMPKADESGYAPVNGIQMYYAVFGKGDPVLLIHGGLGHADIWASQVVTLSKTHKVIVADSRGHGRSTRTGEPYGYDLMASDYLALLDFLKIDKTALVGWSDGGIIGIDIALHHPERLTRLFAQAANVTTDGVDPGVMTNKTFAAHIERSGRDYKKMSKTPDQYDAFVAQISHMWESQPAWTKEELGKITTPTAIVAGDHDEAIKRAHTEYMASAIPGARLIILPNASHFAMLQAPDEYSQAALDFIDAK</sequence>
<feature type="signal peptide" evidence="1">
    <location>
        <begin position="1"/>
        <end position="21"/>
    </location>
</feature>
<keyword evidence="1" id="KW-0732">Signal</keyword>
<feature type="chain" id="PRO_5018328574" evidence="1">
    <location>
        <begin position="22"/>
        <end position="283"/>
    </location>
</feature>
<dbReference type="InterPro" id="IPR029058">
    <property type="entry name" value="AB_hydrolase_fold"/>
</dbReference>
<evidence type="ECO:0000256" key="1">
    <source>
        <dbReference type="SAM" id="SignalP"/>
    </source>
</evidence>
<dbReference type="RefSeq" id="WP_125002708.1">
    <property type="nucleotide sequence ID" value="NZ_RQXT01000031.1"/>
</dbReference>
<organism evidence="3 4">
    <name type="scientific">Mesorhizobium tamadayense</name>
    <dbReference type="NCBI Taxonomy" id="425306"/>
    <lineage>
        <taxon>Bacteria</taxon>
        <taxon>Pseudomonadati</taxon>
        <taxon>Pseudomonadota</taxon>
        <taxon>Alphaproteobacteria</taxon>
        <taxon>Hyphomicrobiales</taxon>
        <taxon>Phyllobacteriaceae</taxon>
        <taxon>Mesorhizobium</taxon>
    </lineage>
</organism>
<name>A0A3P3FCM9_9HYPH</name>
<keyword evidence="3" id="KW-0378">Hydrolase</keyword>
<proteinExistence type="predicted"/>
<dbReference type="OrthoDB" id="9780765at2"/>
<evidence type="ECO:0000313" key="4">
    <source>
        <dbReference type="Proteomes" id="UP000273786"/>
    </source>
</evidence>
<dbReference type="Proteomes" id="UP000273786">
    <property type="component" value="Unassembled WGS sequence"/>
</dbReference>
<dbReference type="PRINTS" id="PR00111">
    <property type="entry name" value="ABHYDROLASE"/>
</dbReference>
<comment type="caution">
    <text evidence="3">The sequence shown here is derived from an EMBL/GenBank/DDBJ whole genome shotgun (WGS) entry which is preliminary data.</text>
</comment>
<dbReference type="Pfam" id="PF12697">
    <property type="entry name" value="Abhydrolase_6"/>
    <property type="match status" value="1"/>
</dbReference>
<reference evidence="3 4" key="1">
    <citation type="submission" date="2018-11" db="EMBL/GenBank/DDBJ databases">
        <title>the genome of Mesorhizobium tamadayense DSM 28320.</title>
        <authorList>
            <person name="Gao J."/>
        </authorList>
    </citation>
    <scope>NUCLEOTIDE SEQUENCE [LARGE SCALE GENOMIC DNA]</scope>
    <source>
        <strain evidence="3 4">DSM 28320</strain>
    </source>
</reference>
<dbReference type="Gene3D" id="3.40.50.1820">
    <property type="entry name" value="alpha/beta hydrolase"/>
    <property type="match status" value="1"/>
</dbReference>
<evidence type="ECO:0000313" key="3">
    <source>
        <dbReference type="EMBL" id="RRH96433.1"/>
    </source>
</evidence>